<sequence>MAQKILVTHQKKVHPQRIWVDLGQRLDVTHYVLYSLDGTFREELCSTYSSSGHVSHMVVLASPARLPISWVENRQSVQRVVKKKEKEQWMVNQISDQNTAVSDGLVCQGSSTLWVTIFVEARSYADMRHRGSQPLNDSSAVLMSGHLTPSYTSVGHGQTSFSLDFRGSAMDNCSRGNRSVQRSGHASAQDDACRLVLGLGPSPEPSSVDYQQPAGGAGKSKAPVTLFGRSLSFTNPGTITLGLPDHVGNAEAIAQHSEPPGGNIISFSGVDESSTSARRSSGGYIPSLLFASRPNLCVAQENRAEAHDDLLDDHTDNANDSAEHHLQFSPEPSATTMTETSFGVSSDVVTGVTDRGQPVHRRFPKKCRFKGCSKGARGASGLCIAHGGGQRCQKPGCYKGAESRTGLRSV</sequence>
<dbReference type="OMA" id="SGHVSHM"/>
<organism evidence="2">
    <name type="scientific">Triticum urartu</name>
    <name type="common">Red wild einkorn</name>
    <name type="synonym">Crithodium urartu</name>
    <dbReference type="NCBI Taxonomy" id="4572"/>
    <lineage>
        <taxon>Eukaryota</taxon>
        <taxon>Viridiplantae</taxon>
        <taxon>Streptophyta</taxon>
        <taxon>Embryophyta</taxon>
        <taxon>Tracheophyta</taxon>
        <taxon>Spermatophyta</taxon>
        <taxon>Magnoliopsida</taxon>
        <taxon>Liliopsida</taxon>
        <taxon>Poales</taxon>
        <taxon>Poaceae</taxon>
        <taxon>BOP clade</taxon>
        <taxon>Pooideae</taxon>
        <taxon>Triticodae</taxon>
        <taxon>Triticeae</taxon>
        <taxon>Triticinae</taxon>
        <taxon>Triticum</taxon>
    </lineage>
</organism>
<name>M7YP72_TRIUA</name>
<dbReference type="eggNOG" id="ENOG502QUSN">
    <property type="taxonomic scope" value="Eukaryota"/>
</dbReference>
<feature type="domain" description="WRKY19-like zinc finger" evidence="1">
    <location>
        <begin position="365"/>
        <end position="388"/>
    </location>
</feature>
<dbReference type="PANTHER" id="PTHR31827:SF57">
    <property type="entry name" value="OS02G0575700 PROTEIN"/>
    <property type="match status" value="1"/>
</dbReference>
<evidence type="ECO:0000313" key="2">
    <source>
        <dbReference type="EMBL" id="EMS49187.1"/>
    </source>
</evidence>
<proteinExistence type="predicted"/>
<gene>
    <name evidence="2" type="ORF">TRIUR3_26897</name>
</gene>
<dbReference type="Pfam" id="PF24906">
    <property type="entry name" value="Zf_WRKY19"/>
    <property type="match status" value="1"/>
</dbReference>
<dbReference type="STRING" id="4572.M7YP72"/>
<protein>
    <recommendedName>
        <fullName evidence="1">WRKY19-like zinc finger domain-containing protein</fullName>
    </recommendedName>
</protein>
<dbReference type="EMBL" id="KD245953">
    <property type="protein sequence ID" value="EMS49187.1"/>
    <property type="molecule type" value="Genomic_DNA"/>
</dbReference>
<dbReference type="InterPro" id="IPR056866">
    <property type="entry name" value="Znf_WRKY19"/>
</dbReference>
<accession>M7YP72</accession>
<evidence type="ECO:0000259" key="1">
    <source>
        <dbReference type="Pfam" id="PF24906"/>
    </source>
</evidence>
<dbReference type="AlphaFoldDB" id="M7YP72"/>
<reference evidence="2" key="1">
    <citation type="journal article" date="2013" name="Nature">
        <title>Draft genome of the wheat A-genome progenitor Triticum urartu.</title>
        <authorList>
            <person name="Ling H.Q."/>
            <person name="Zhao S."/>
            <person name="Liu D."/>
            <person name="Wang J."/>
            <person name="Sun H."/>
            <person name="Zhang C."/>
            <person name="Fan H."/>
            <person name="Li D."/>
            <person name="Dong L."/>
            <person name="Tao Y."/>
            <person name="Gao C."/>
            <person name="Wu H."/>
            <person name="Li Y."/>
            <person name="Cui Y."/>
            <person name="Guo X."/>
            <person name="Zheng S."/>
            <person name="Wang B."/>
            <person name="Yu K."/>
            <person name="Liang Q."/>
            <person name="Yang W."/>
            <person name="Lou X."/>
            <person name="Chen J."/>
            <person name="Feng M."/>
            <person name="Jian J."/>
            <person name="Zhang X."/>
            <person name="Luo G."/>
            <person name="Jiang Y."/>
            <person name="Liu J."/>
            <person name="Wang Z."/>
            <person name="Sha Y."/>
            <person name="Zhang B."/>
            <person name="Wu H."/>
            <person name="Tang D."/>
            <person name="Shen Q."/>
            <person name="Xue P."/>
            <person name="Zou S."/>
            <person name="Wang X."/>
            <person name="Liu X."/>
            <person name="Wang F."/>
            <person name="Yang Y."/>
            <person name="An X."/>
            <person name="Dong Z."/>
            <person name="Zhang K."/>
            <person name="Zhang X."/>
            <person name="Luo M.C."/>
            <person name="Dvorak J."/>
            <person name="Tong Y."/>
            <person name="Wang J."/>
            <person name="Yang H."/>
            <person name="Li Z."/>
            <person name="Wang D."/>
            <person name="Zhang A."/>
            <person name="Wang J."/>
        </authorList>
    </citation>
    <scope>NUCLEOTIDE SEQUENCE</scope>
</reference>
<dbReference type="PANTHER" id="PTHR31827">
    <property type="entry name" value="EMB|CAB89363.1"/>
    <property type="match status" value="1"/>
</dbReference>